<feature type="compositionally biased region" description="Polar residues" evidence="1">
    <location>
        <begin position="207"/>
        <end position="216"/>
    </location>
</feature>
<feature type="compositionally biased region" description="Low complexity" evidence="1">
    <location>
        <begin position="73"/>
        <end position="83"/>
    </location>
</feature>
<feature type="compositionally biased region" description="Basic and acidic residues" evidence="1">
    <location>
        <begin position="147"/>
        <end position="157"/>
    </location>
</feature>
<feature type="region of interest" description="Disordered" evidence="1">
    <location>
        <begin position="147"/>
        <end position="276"/>
    </location>
</feature>
<organism evidence="2 3">
    <name type="scientific">Thalictrum thalictroides</name>
    <name type="common">Rue-anemone</name>
    <name type="synonym">Anemone thalictroides</name>
    <dbReference type="NCBI Taxonomy" id="46969"/>
    <lineage>
        <taxon>Eukaryota</taxon>
        <taxon>Viridiplantae</taxon>
        <taxon>Streptophyta</taxon>
        <taxon>Embryophyta</taxon>
        <taxon>Tracheophyta</taxon>
        <taxon>Spermatophyta</taxon>
        <taxon>Magnoliopsida</taxon>
        <taxon>Ranunculales</taxon>
        <taxon>Ranunculaceae</taxon>
        <taxon>Thalictroideae</taxon>
        <taxon>Thalictrum</taxon>
    </lineage>
</organism>
<sequence length="276" mass="30448">MARQGDVRWEPVAALISQLGLVHSDMPTTAAQVRRMPLRQLLQDPVRAAIYNRGWDDRTADVERRLRPQQPATPSSSRTNSTTRQHRPQPAGPSTHRVNTGVTRAPAPVPPREPAPVPVVVGGTPPTVAEVRTEAQQARIRKKFQKLKEKRLERERQATQAYRLAKRPRLTSNPDTASCPPTEPTPPEAMEVDQHATKDETSKEQGDPTNQAQPRQASDEEQTSYDAWLDEQGKWLEELQGGGNGVPTTLLHPGNIPNQGVRDHGDGKPTPSTSKG</sequence>
<dbReference type="EMBL" id="JABWDY010023035">
    <property type="protein sequence ID" value="KAF5191237.1"/>
    <property type="molecule type" value="Genomic_DNA"/>
</dbReference>
<accession>A0A7J6W2R8</accession>
<gene>
    <name evidence="2" type="ORF">FRX31_019176</name>
</gene>
<name>A0A7J6W2R8_THATH</name>
<reference evidence="2 3" key="1">
    <citation type="submission" date="2020-06" db="EMBL/GenBank/DDBJ databases">
        <title>Transcriptomic and genomic resources for Thalictrum thalictroides and T. hernandezii: Facilitating candidate gene discovery in an emerging model plant lineage.</title>
        <authorList>
            <person name="Arias T."/>
            <person name="Riano-Pachon D.M."/>
            <person name="Di Stilio V.S."/>
        </authorList>
    </citation>
    <scope>NUCLEOTIDE SEQUENCE [LARGE SCALE GENOMIC DNA]</scope>
    <source>
        <strain evidence="3">cv. WT478/WT964</strain>
        <tissue evidence="2">Leaves</tissue>
    </source>
</reference>
<feature type="compositionally biased region" description="Pro residues" evidence="1">
    <location>
        <begin position="107"/>
        <end position="117"/>
    </location>
</feature>
<evidence type="ECO:0000256" key="1">
    <source>
        <dbReference type="SAM" id="MobiDB-lite"/>
    </source>
</evidence>
<feature type="region of interest" description="Disordered" evidence="1">
    <location>
        <begin position="61"/>
        <end position="121"/>
    </location>
</feature>
<dbReference type="AlphaFoldDB" id="A0A7J6W2R8"/>
<evidence type="ECO:0000313" key="2">
    <source>
        <dbReference type="EMBL" id="KAF5191237.1"/>
    </source>
</evidence>
<dbReference type="Proteomes" id="UP000554482">
    <property type="component" value="Unassembled WGS sequence"/>
</dbReference>
<proteinExistence type="predicted"/>
<keyword evidence="3" id="KW-1185">Reference proteome</keyword>
<protein>
    <submittedName>
        <fullName evidence="2">Uncharacterized protein</fullName>
    </submittedName>
</protein>
<comment type="caution">
    <text evidence="2">The sequence shown here is derived from an EMBL/GenBank/DDBJ whole genome shotgun (WGS) entry which is preliminary data.</text>
</comment>
<feature type="compositionally biased region" description="Basic and acidic residues" evidence="1">
    <location>
        <begin position="192"/>
        <end position="206"/>
    </location>
</feature>
<dbReference type="OrthoDB" id="6627701at2759"/>
<evidence type="ECO:0000313" key="3">
    <source>
        <dbReference type="Proteomes" id="UP000554482"/>
    </source>
</evidence>